<dbReference type="Gene3D" id="3.30.710.10">
    <property type="entry name" value="Potassium Channel Kv1.1, Chain A"/>
    <property type="match status" value="1"/>
</dbReference>
<dbReference type="InParanoid" id="L2FJG4"/>
<dbReference type="PANTHER" id="PTHR47843:SF7">
    <property type="entry name" value="BTB DOMAIN-CONTAINING PROTEIN"/>
    <property type="match status" value="1"/>
</dbReference>
<dbReference type="EMBL" id="ANPB02000010">
    <property type="protein sequence ID" value="KAF4475456.1"/>
    <property type="molecule type" value="Genomic_DNA"/>
</dbReference>
<reference evidence="4 5" key="2">
    <citation type="submission" date="2012-08" db="EMBL/GenBank/DDBJ databases">
        <authorList>
            <person name="Gan P.H.P."/>
            <person name="Ikeda K."/>
            <person name="Irieda H."/>
            <person name="Narusaka M."/>
            <person name="O'Connell R.J."/>
            <person name="Narusaka Y."/>
            <person name="Takano Y."/>
            <person name="Kubo Y."/>
            <person name="Shirasu K."/>
        </authorList>
    </citation>
    <scope>NUCLEOTIDE SEQUENCE [LARGE SCALE GENOMIC DNA]</scope>
    <source>
        <strain evidence="4 5">Nara gc5</strain>
    </source>
</reference>
<protein>
    <recommendedName>
        <fullName evidence="2">BTB domain-containing protein</fullName>
    </recommendedName>
</protein>
<feature type="domain" description="BTB" evidence="2">
    <location>
        <begin position="16"/>
        <end position="85"/>
    </location>
</feature>
<keyword evidence="5" id="KW-1185">Reference proteome</keyword>
<dbReference type="AlphaFoldDB" id="L2FJG4"/>
<accession>L2FJG4</accession>
<name>L2FJG4_COLFN</name>
<evidence type="ECO:0000259" key="2">
    <source>
        <dbReference type="PROSITE" id="PS50097"/>
    </source>
</evidence>
<dbReference type="OrthoDB" id="9997739at2759"/>
<reference evidence="3" key="1">
    <citation type="submission" date="2012-08" db="EMBL/GenBank/DDBJ databases">
        <title>Genome analysis of Colletotrichum orbiculare and Colletotrichum fructicola.</title>
        <authorList>
            <person name="Gan P.H.P."/>
            <person name="Ikeda K."/>
            <person name="Irieda H."/>
            <person name="Narusaka M."/>
            <person name="O'Connell R.J."/>
            <person name="Narusaka Y."/>
            <person name="Takano Y."/>
            <person name="Kubo Y."/>
            <person name="Shirasu K."/>
        </authorList>
    </citation>
    <scope>NUCLEOTIDE SEQUENCE</scope>
    <source>
        <strain evidence="3">Nara gc5</strain>
    </source>
</reference>
<evidence type="ECO:0000256" key="1">
    <source>
        <dbReference type="SAM" id="MobiDB-lite"/>
    </source>
</evidence>
<organism evidence="3">
    <name type="scientific">Colletotrichum fructicola (strain Nara gc5)</name>
    <name type="common">Anthracnose fungus</name>
    <name type="synonym">Colletotrichum gloeosporioides (strain Nara gc5)</name>
    <dbReference type="NCBI Taxonomy" id="1213859"/>
    <lineage>
        <taxon>Eukaryota</taxon>
        <taxon>Fungi</taxon>
        <taxon>Dikarya</taxon>
        <taxon>Ascomycota</taxon>
        <taxon>Pezizomycotina</taxon>
        <taxon>Sordariomycetes</taxon>
        <taxon>Hypocreomycetidae</taxon>
        <taxon>Glomerellales</taxon>
        <taxon>Glomerellaceae</taxon>
        <taxon>Colletotrichum</taxon>
        <taxon>Colletotrichum gloeosporioides species complex</taxon>
    </lineage>
</organism>
<dbReference type="InterPro" id="IPR011333">
    <property type="entry name" value="SKP1/BTB/POZ_sf"/>
</dbReference>
<gene>
    <name evidence="3" type="ORF">CGGC5_1772</name>
    <name evidence="4" type="ORF">CGGC5_v016296</name>
</gene>
<reference evidence="4 5" key="3">
    <citation type="submission" date="2020-04" db="EMBL/GenBank/DDBJ databases">
        <title>Genome sequencing and assembly of multiple isolates from the Colletotrichum gloeosporioides species complex.</title>
        <authorList>
            <person name="Gan P."/>
            <person name="Shirasu K."/>
        </authorList>
    </citation>
    <scope>NUCLEOTIDE SEQUENCE [LARGE SCALE GENOMIC DNA]</scope>
    <source>
        <strain evidence="4 5">Nara gc5</strain>
    </source>
</reference>
<dbReference type="HOGENOM" id="CLU_056399_0_0_1"/>
<dbReference type="PANTHER" id="PTHR47843">
    <property type="entry name" value="BTB DOMAIN-CONTAINING PROTEIN-RELATED"/>
    <property type="match status" value="1"/>
</dbReference>
<sequence>MSLKRKRTTEDIFQSRQITFVVGKEQKEYSIHESAFSLLFRPLEALLTGGMQESQNAKVIWEEVEDDVFLALVEFAYQGSYPTPSLRKVIQQKPSSDSSTLEGLSNDNSQEYAKNGPDNQTFLSINSWMSEAIDRWVPKYIFCYHSFNQGLPPRKPKSTSTWATEMKTSNHTGYTEVFMLHARLYVLADTYAIDKFRELCLRRLRISFVNVTPNAELLETLHGLIIYAFENTKASDEFRELLLHFCIAQMVWLKSNGFLERMREEFPEFLVDLAIEMPFSCWE</sequence>
<proteinExistence type="predicted"/>
<dbReference type="InterPro" id="IPR000210">
    <property type="entry name" value="BTB/POZ_dom"/>
</dbReference>
<dbReference type="Proteomes" id="UP000011096">
    <property type="component" value="Unassembled WGS sequence"/>
</dbReference>
<dbReference type="SUPFAM" id="SSF54695">
    <property type="entry name" value="POZ domain"/>
    <property type="match status" value="1"/>
</dbReference>
<dbReference type="STRING" id="1213859.L2FJG4"/>
<evidence type="ECO:0000313" key="4">
    <source>
        <dbReference type="EMBL" id="KAF4475456.1"/>
    </source>
</evidence>
<dbReference type="PROSITE" id="PS50097">
    <property type="entry name" value="BTB"/>
    <property type="match status" value="1"/>
</dbReference>
<feature type="region of interest" description="Disordered" evidence="1">
    <location>
        <begin position="96"/>
        <end position="116"/>
    </location>
</feature>
<evidence type="ECO:0000313" key="3">
    <source>
        <dbReference type="EMBL" id="ELA26201.1"/>
    </source>
</evidence>
<evidence type="ECO:0000313" key="5">
    <source>
        <dbReference type="Proteomes" id="UP000011096"/>
    </source>
</evidence>
<dbReference type="EMBL" id="KB021069">
    <property type="protein sequence ID" value="ELA26201.1"/>
    <property type="molecule type" value="Genomic_DNA"/>
</dbReference>